<feature type="region of interest" description="Disordered" evidence="1">
    <location>
        <begin position="1"/>
        <end position="31"/>
    </location>
</feature>
<proteinExistence type="predicted"/>
<evidence type="ECO:0000313" key="2">
    <source>
        <dbReference type="EMBL" id="KAL3392175.1"/>
    </source>
</evidence>
<reference evidence="2 3" key="1">
    <citation type="journal article" date="2024" name="bioRxiv">
        <title>A reference genome for Trichogramma kaykai: A tiny desert-dwelling parasitoid wasp with competing sex-ratio distorters.</title>
        <authorList>
            <person name="Culotta J."/>
            <person name="Lindsey A.R."/>
        </authorList>
    </citation>
    <scope>NUCLEOTIDE SEQUENCE [LARGE SCALE GENOMIC DNA]</scope>
    <source>
        <strain evidence="2 3">KSX58</strain>
    </source>
</reference>
<feature type="region of interest" description="Disordered" evidence="1">
    <location>
        <begin position="344"/>
        <end position="397"/>
    </location>
</feature>
<accession>A0ABD2WHJ8</accession>
<comment type="caution">
    <text evidence="2">The sequence shown here is derived from an EMBL/GenBank/DDBJ whole genome shotgun (WGS) entry which is preliminary data.</text>
</comment>
<keyword evidence="3" id="KW-1185">Reference proteome</keyword>
<feature type="compositionally biased region" description="Basic and acidic residues" evidence="1">
    <location>
        <begin position="11"/>
        <end position="21"/>
    </location>
</feature>
<evidence type="ECO:0000256" key="1">
    <source>
        <dbReference type="SAM" id="MobiDB-lite"/>
    </source>
</evidence>
<organism evidence="2 3">
    <name type="scientific">Trichogramma kaykai</name>
    <dbReference type="NCBI Taxonomy" id="54128"/>
    <lineage>
        <taxon>Eukaryota</taxon>
        <taxon>Metazoa</taxon>
        <taxon>Ecdysozoa</taxon>
        <taxon>Arthropoda</taxon>
        <taxon>Hexapoda</taxon>
        <taxon>Insecta</taxon>
        <taxon>Pterygota</taxon>
        <taxon>Neoptera</taxon>
        <taxon>Endopterygota</taxon>
        <taxon>Hymenoptera</taxon>
        <taxon>Apocrita</taxon>
        <taxon>Proctotrupomorpha</taxon>
        <taxon>Chalcidoidea</taxon>
        <taxon>Trichogrammatidae</taxon>
        <taxon>Trichogramma</taxon>
    </lineage>
</organism>
<sequence length="461" mass="53445">MESSDTGDFAIRVKEEPRDESTIDNDSETVEEKPNLKNFQLLSCPRENSINTLRNCDIKLEKELDEDMEIVLECEDVKPKINSTVVKKIDDDSQNCDAKQDIFGDVAEGLKLNFDCELSEQNKKKELQKRVKQELNDTWADASDDYNLDVVDFREAKNVETFTHCESSCKDVKPELTSLSTIVCKYEHPNCQSIIKVENENQTNDTNEKIFIDFECKDVKAKLKSLSTTISKTEHQSYLPVVKVENQIQTSLLNEKLPESKKIRIFEERTHTKLSYKGYLCPKTDKRKECFKIHINTTHKSKPFEYIRSASRAYTIKETRSRACRTHSTYYLLRCIRGHDRPLSIRPLGCHPRHRRASDHPRGYDRRGERRGGGGRCQLQRQLSGQQRRAAQPRRESQRLRQLLRLRHGHTRDHAVPGRAALQRRGEGLRLADQRLLRQHLRRLSQLAVLHASPRAPSTGR</sequence>
<evidence type="ECO:0000313" key="3">
    <source>
        <dbReference type="Proteomes" id="UP001627154"/>
    </source>
</evidence>
<gene>
    <name evidence="2" type="ORF">TKK_013478</name>
</gene>
<evidence type="ECO:0008006" key="4">
    <source>
        <dbReference type="Google" id="ProtNLM"/>
    </source>
</evidence>
<dbReference type="EMBL" id="JBJJXI010000107">
    <property type="protein sequence ID" value="KAL3392175.1"/>
    <property type="molecule type" value="Genomic_DNA"/>
</dbReference>
<feature type="compositionally biased region" description="Low complexity" evidence="1">
    <location>
        <begin position="377"/>
        <end position="389"/>
    </location>
</feature>
<name>A0ABD2WHJ8_9HYME</name>
<feature type="compositionally biased region" description="Basic and acidic residues" evidence="1">
    <location>
        <begin position="358"/>
        <end position="372"/>
    </location>
</feature>
<dbReference type="AlphaFoldDB" id="A0ABD2WHJ8"/>
<dbReference type="Proteomes" id="UP001627154">
    <property type="component" value="Unassembled WGS sequence"/>
</dbReference>
<protein>
    <recommendedName>
        <fullName evidence="4">C2H2-type domain-containing protein</fullName>
    </recommendedName>
</protein>